<evidence type="ECO:0000313" key="2">
    <source>
        <dbReference type="EMBL" id="CAK0825502.1"/>
    </source>
</evidence>
<accession>A0ABN9S5E9</accession>
<proteinExistence type="predicted"/>
<feature type="signal peptide" evidence="1">
    <location>
        <begin position="1"/>
        <end position="18"/>
    </location>
</feature>
<keyword evidence="1" id="KW-0732">Signal</keyword>
<keyword evidence="3" id="KW-1185">Reference proteome</keyword>
<gene>
    <name evidence="2" type="ORF">PCOR1329_LOCUS25615</name>
</gene>
<name>A0ABN9S5E9_9DINO</name>
<evidence type="ECO:0000313" key="3">
    <source>
        <dbReference type="Proteomes" id="UP001189429"/>
    </source>
</evidence>
<organism evidence="2 3">
    <name type="scientific">Prorocentrum cordatum</name>
    <dbReference type="NCBI Taxonomy" id="2364126"/>
    <lineage>
        <taxon>Eukaryota</taxon>
        <taxon>Sar</taxon>
        <taxon>Alveolata</taxon>
        <taxon>Dinophyceae</taxon>
        <taxon>Prorocentrales</taxon>
        <taxon>Prorocentraceae</taxon>
        <taxon>Prorocentrum</taxon>
    </lineage>
</organism>
<evidence type="ECO:0000256" key="1">
    <source>
        <dbReference type="SAM" id="SignalP"/>
    </source>
</evidence>
<feature type="chain" id="PRO_5046569879" description="Secreted protein" evidence="1">
    <location>
        <begin position="19"/>
        <end position="117"/>
    </location>
</feature>
<protein>
    <recommendedName>
        <fullName evidence="4">Secreted protein</fullName>
    </recommendedName>
</protein>
<reference evidence="2" key="1">
    <citation type="submission" date="2023-10" db="EMBL/GenBank/DDBJ databases">
        <authorList>
            <person name="Chen Y."/>
            <person name="Shah S."/>
            <person name="Dougan E. K."/>
            <person name="Thang M."/>
            <person name="Chan C."/>
        </authorList>
    </citation>
    <scope>NUCLEOTIDE SEQUENCE [LARGE SCALE GENOMIC DNA]</scope>
</reference>
<dbReference type="EMBL" id="CAUYUJ010008972">
    <property type="protein sequence ID" value="CAK0825502.1"/>
    <property type="molecule type" value="Genomic_DNA"/>
</dbReference>
<evidence type="ECO:0008006" key="4">
    <source>
        <dbReference type="Google" id="ProtNLM"/>
    </source>
</evidence>
<sequence length="117" mass="12492">MPSASIASLFLAMKLATAEQAAIATSAQDSTVTTAANFCQASKVPAGSPRCWLLGGCWPATSSQNQTSLQTSLRPASCPHPHSRRHTLLQSLIRQSCLAHLLDGGFCLEFQRFELSC</sequence>
<dbReference type="Proteomes" id="UP001189429">
    <property type="component" value="Unassembled WGS sequence"/>
</dbReference>
<comment type="caution">
    <text evidence="2">The sequence shown here is derived from an EMBL/GenBank/DDBJ whole genome shotgun (WGS) entry which is preliminary data.</text>
</comment>